<evidence type="ECO:0000313" key="3">
    <source>
        <dbReference type="EMBL" id="KAH7350015.1"/>
    </source>
</evidence>
<gene>
    <name evidence="3" type="ORF">B0T11DRAFT_290390</name>
</gene>
<feature type="compositionally biased region" description="Acidic residues" evidence="2">
    <location>
        <begin position="145"/>
        <end position="155"/>
    </location>
</feature>
<keyword evidence="1" id="KW-0175">Coiled coil</keyword>
<dbReference type="OrthoDB" id="5431245at2759"/>
<comment type="caution">
    <text evidence="3">The sequence shown here is derived from an EMBL/GenBank/DDBJ whole genome shotgun (WGS) entry which is preliminary data.</text>
</comment>
<dbReference type="PANTHER" id="PTHR36826:SF1">
    <property type="entry name" value="PROTEIN ECM13"/>
    <property type="match status" value="1"/>
</dbReference>
<feature type="compositionally biased region" description="Polar residues" evidence="2">
    <location>
        <begin position="207"/>
        <end position="216"/>
    </location>
</feature>
<evidence type="ECO:0000256" key="1">
    <source>
        <dbReference type="SAM" id="Coils"/>
    </source>
</evidence>
<dbReference type="Proteomes" id="UP000813385">
    <property type="component" value="Unassembled WGS sequence"/>
</dbReference>
<proteinExistence type="predicted"/>
<feature type="region of interest" description="Disordered" evidence="2">
    <location>
        <begin position="170"/>
        <end position="244"/>
    </location>
</feature>
<evidence type="ECO:0008006" key="5">
    <source>
        <dbReference type="Google" id="ProtNLM"/>
    </source>
</evidence>
<feature type="compositionally biased region" description="Polar residues" evidence="2">
    <location>
        <begin position="1"/>
        <end position="30"/>
    </location>
</feature>
<feature type="region of interest" description="Disordered" evidence="2">
    <location>
        <begin position="1"/>
        <end position="33"/>
    </location>
</feature>
<sequence>MSSTQRYSPSPLSTHNTNNTPVKTTSSPFQQRIAPQKKRIMSVTQTYYLAHKARAKLSAEAARADHDLRLLVGHANLLDSLMLELADAEREQESWFNQSVRGATEERAEKKDRHIQWADAIVEDPEEDWHADDADSYSDSSDSSSEYDSEDDDEDIDMADVVSLRRLPSAKPASGPLLAVAEDEYSDDDDMEEDDLEEDYAQLELVRTSSHNTSSPPELVQHGLDEDSSDDESAMPPSPPNTILTFSEKEAKESSMQQRQDRHPDAFFLPRKNAPATSIVSAISVY</sequence>
<feature type="compositionally biased region" description="Acidic residues" evidence="2">
    <location>
        <begin position="123"/>
        <end position="136"/>
    </location>
</feature>
<feature type="region of interest" description="Disordered" evidence="2">
    <location>
        <begin position="123"/>
        <end position="155"/>
    </location>
</feature>
<feature type="compositionally biased region" description="Acidic residues" evidence="2">
    <location>
        <begin position="181"/>
        <end position="201"/>
    </location>
</feature>
<dbReference type="PANTHER" id="PTHR36826">
    <property type="entry name" value="PROTEIN ECM13"/>
    <property type="match status" value="1"/>
</dbReference>
<dbReference type="InterPro" id="IPR037738">
    <property type="entry name" value="Ecm13-like"/>
</dbReference>
<dbReference type="EMBL" id="JAGPXD010000006">
    <property type="protein sequence ID" value="KAH7350015.1"/>
    <property type="molecule type" value="Genomic_DNA"/>
</dbReference>
<evidence type="ECO:0000256" key="2">
    <source>
        <dbReference type="SAM" id="MobiDB-lite"/>
    </source>
</evidence>
<name>A0A8K0WZH8_9PEZI</name>
<reference evidence="3" key="1">
    <citation type="journal article" date="2021" name="Nat. Commun.">
        <title>Genetic determinants of endophytism in the Arabidopsis root mycobiome.</title>
        <authorList>
            <person name="Mesny F."/>
            <person name="Miyauchi S."/>
            <person name="Thiergart T."/>
            <person name="Pickel B."/>
            <person name="Atanasova L."/>
            <person name="Karlsson M."/>
            <person name="Huettel B."/>
            <person name="Barry K.W."/>
            <person name="Haridas S."/>
            <person name="Chen C."/>
            <person name="Bauer D."/>
            <person name="Andreopoulos W."/>
            <person name="Pangilinan J."/>
            <person name="LaButti K."/>
            <person name="Riley R."/>
            <person name="Lipzen A."/>
            <person name="Clum A."/>
            <person name="Drula E."/>
            <person name="Henrissat B."/>
            <person name="Kohler A."/>
            <person name="Grigoriev I.V."/>
            <person name="Martin F.M."/>
            <person name="Hacquard S."/>
        </authorList>
    </citation>
    <scope>NUCLEOTIDE SEQUENCE</scope>
    <source>
        <strain evidence="3">MPI-CAGE-AT-0016</strain>
    </source>
</reference>
<evidence type="ECO:0000313" key="4">
    <source>
        <dbReference type="Proteomes" id="UP000813385"/>
    </source>
</evidence>
<feature type="coiled-coil region" evidence="1">
    <location>
        <begin position="71"/>
        <end position="98"/>
    </location>
</feature>
<protein>
    <recommendedName>
        <fullName evidence="5">Protein ECM13</fullName>
    </recommendedName>
</protein>
<organism evidence="3 4">
    <name type="scientific">Plectosphaerella cucumerina</name>
    <dbReference type="NCBI Taxonomy" id="40658"/>
    <lineage>
        <taxon>Eukaryota</taxon>
        <taxon>Fungi</taxon>
        <taxon>Dikarya</taxon>
        <taxon>Ascomycota</taxon>
        <taxon>Pezizomycotina</taxon>
        <taxon>Sordariomycetes</taxon>
        <taxon>Hypocreomycetidae</taxon>
        <taxon>Glomerellales</taxon>
        <taxon>Plectosphaerellaceae</taxon>
        <taxon>Plectosphaerella</taxon>
    </lineage>
</organism>
<keyword evidence="4" id="KW-1185">Reference proteome</keyword>
<accession>A0A8K0WZH8</accession>
<dbReference type="AlphaFoldDB" id="A0A8K0WZH8"/>